<protein>
    <submittedName>
        <fullName evidence="1">Uncharacterized protein</fullName>
    </submittedName>
</protein>
<dbReference type="EMBL" id="QSTD01000009">
    <property type="protein sequence ID" value="RGM28351.1"/>
    <property type="molecule type" value="Genomic_DNA"/>
</dbReference>
<evidence type="ECO:0000313" key="2">
    <source>
        <dbReference type="Proteomes" id="UP000261016"/>
    </source>
</evidence>
<evidence type="ECO:0000313" key="1">
    <source>
        <dbReference type="EMBL" id="RGM28351.1"/>
    </source>
</evidence>
<proteinExistence type="predicted"/>
<dbReference type="AlphaFoldDB" id="A0A8B2ZHZ9"/>
<sequence length="391" mass="45241">MDYDTIEVKVKDIVLDKIPNFPNAIRLNAEYHNIFDNKLTKISVKLTETINANSVVFKENKLNDAFAQLNQYIDQDLKMPNKINIDTVSEELKLLINKEITVYREEYINEDRETGEKQSRVVYTLKPVEIKEYIKSNSSINQFLEKHPELKSKSFLVKPVGFSLEKNNGYFNRNKFVQVETINATKTRLGLAKYIYKHILYKDKTKKGELIRKDLADYMNNNKNEEGIFEGTTSGILKSIGAFTHNSVNARGLGKETVSELNELVNERSGKGRANIATFRLIFSLEDEPEYKYKTRRLKEAMYQLDGERLAATINPDDTNYMEFAKFTEPLYSIGALSSDVDLEEIKQLKEWYEITDKLIEIMNRENVFARIEISSVNGNKTFNLIGLEKK</sequence>
<gene>
    <name evidence="1" type="ORF">DXC19_11750</name>
</gene>
<reference evidence="1 2" key="1">
    <citation type="submission" date="2018-08" db="EMBL/GenBank/DDBJ databases">
        <title>A genome reference for cultivated species of the human gut microbiota.</title>
        <authorList>
            <person name="Zou Y."/>
            <person name="Xue W."/>
            <person name="Luo G."/>
        </authorList>
    </citation>
    <scope>NUCLEOTIDE SEQUENCE [LARGE SCALE GENOMIC DNA]</scope>
    <source>
        <strain evidence="1 2">OM08-17AT</strain>
    </source>
</reference>
<name>A0A8B2ZHZ9_STAWA</name>
<dbReference type="RefSeq" id="WP_050279305.1">
    <property type="nucleotide sequence ID" value="NZ_CABMFV010000009.1"/>
</dbReference>
<comment type="caution">
    <text evidence="1">The sequence shown here is derived from an EMBL/GenBank/DDBJ whole genome shotgun (WGS) entry which is preliminary data.</text>
</comment>
<accession>A0A8B2ZHZ9</accession>
<organism evidence="1 2">
    <name type="scientific">Staphylococcus warneri</name>
    <dbReference type="NCBI Taxonomy" id="1292"/>
    <lineage>
        <taxon>Bacteria</taxon>
        <taxon>Bacillati</taxon>
        <taxon>Bacillota</taxon>
        <taxon>Bacilli</taxon>
        <taxon>Bacillales</taxon>
        <taxon>Staphylococcaceae</taxon>
        <taxon>Staphylococcus</taxon>
    </lineage>
</organism>
<dbReference type="Proteomes" id="UP000261016">
    <property type="component" value="Unassembled WGS sequence"/>
</dbReference>